<dbReference type="EMBL" id="JANAVB010030218">
    <property type="protein sequence ID" value="KAJ6813847.1"/>
    <property type="molecule type" value="Genomic_DNA"/>
</dbReference>
<feature type="transmembrane region" description="Helical" evidence="1">
    <location>
        <begin position="284"/>
        <end position="304"/>
    </location>
</feature>
<keyword evidence="1" id="KW-0812">Transmembrane</keyword>
<dbReference type="AlphaFoldDB" id="A0AAX6FBL9"/>
<feature type="transmembrane region" description="Helical" evidence="1">
    <location>
        <begin position="363"/>
        <end position="388"/>
    </location>
</feature>
<keyword evidence="1" id="KW-0472">Membrane</keyword>
<comment type="caution">
    <text evidence="2">The sequence shown here is derived from an EMBL/GenBank/DDBJ whole genome shotgun (WGS) entry which is preliminary data.</text>
</comment>
<evidence type="ECO:0000313" key="3">
    <source>
        <dbReference type="Proteomes" id="UP001140949"/>
    </source>
</evidence>
<dbReference type="PANTHER" id="PTHR35322">
    <property type="entry name" value="PROTEIN CPR-5"/>
    <property type="match status" value="1"/>
</dbReference>
<dbReference type="Proteomes" id="UP001140949">
    <property type="component" value="Unassembled WGS sequence"/>
</dbReference>
<name>A0AAX6FBL9_IRIPA</name>
<dbReference type="GO" id="GO:0010150">
    <property type="term" value="P:leaf senescence"/>
    <property type="evidence" value="ECO:0007669"/>
    <property type="project" value="InterPro"/>
</dbReference>
<dbReference type="GO" id="GO:0006952">
    <property type="term" value="P:defense response"/>
    <property type="evidence" value="ECO:0007669"/>
    <property type="project" value="InterPro"/>
</dbReference>
<gene>
    <name evidence="2" type="ORF">M6B38_141420</name>
</gene>
<feature type="transmembrane region" description="Helical" evidence="1">
    <location>
        <begin position="251"/>
        <end position="272"/>
    </location>
</feature>
<organism evidence="2 3">
    <name type="scientific">Iris pallida</name>
    <name type="common">Sweet iris</name>
    <dbReference type="NCBI Taxonomy" id="29817"/>
    <lineage>
        <taxon>Eukaryota</taxon>
        <taxon>Viridiplantae</taxon>
        <taxon>Streptophyta</taxon>
        <taxon>Embryophyta</taxon>
        <taxon>Tracheophyta</taxon>
        <taxon>Spermatophyta</taxon>
        <taxon>Magnoliopsida</taxon>
        <taxon>Liliopsida</taxon>
        <taxon>Asparagales</taxon>
        <taxon>Iridaceae</taxon>
        <taxon>Iridoideae</taxon>
        <taxon>Irideae</taxon>
        <taxon>Iris</taxon>
    </lineage>
</organism>
<sequence length="407" mass="46033">MTAKGNRALHQDDQRHKLVNEMSFAEQENIAYSSFRSSSNFEAVEGNHDAPNATVEDNHEASSATVKEFQENLLTSTNNQLVLHGQINQELAQASHSFINPGLSQAIFSTFEKSVMEQTRSNDLKAFEIGLISRKLKLKESQLALNSYSHMLEKIKITMGISKATFKEEKLRNQMLDTRHAELLRRCIDLLVGGLFIMSGFLSYGAYVFSYERITEATTSCSAIPKESRSWWIPKQVASFNSAWMMLRCHVVALSRMLFGLLMIVAIAYAVFQRSVTCGPTMMPMTFILLLMGLLCGISGKLCVDTLGGSGFQWLLLWESFCLLHFFANVFPSALHYVLYGPISISKGEVKSGTILPYWLRRFVFYLILSFVYPAMSGLLPFASFGTWREHFVEKMYFRNIGAEIED</sequence>
<protein>
    <submittedName>
        <fullName evidence="2">Protein CPR-5</fullName>
    </submittedName>
</protein>
<evidence type="ECO:0000313" key="2">
    <source>
        <dbReference type="EMBL" id="KAJ6813847.1"/>
    </source>
</evidence>
<proteinExistence type="predicted"/>
<reference evidence="2" key="2">
    <citation type="submission" date="2023-04" db="EMBL/GenBank/DDBJ databases">
        <authorList>
            <person name="Bruccoleri R.E."/>
            <person name="Oakeley E.J."/>
            <person name="Faust A.-M."/>
            <person name="Dessus-Babus S."/>
            <person name="Altorfer M."/>
            <person name="Burckhardt D."/>
            <person name="Oertli M."/>
            <person name="Naumann U."/>
            <person name="Petersen F."/>
            <person name="Wong J."/>
        </authorList>
    </citation>
    <scope>NUCLEOTIDE SEQUENCE</scope>
    <source>
        <strain evidence="2">GSM-AAB239-AS_SAM_17_03QT</strain>
        <tissue evidence="2">Leaf</tissue>
    </source>
</reference>
<dbReference type="InterPro" id="IPR044708">
    <property type="entry name" value="CPR5"/>
</dbReference>
<feature type="transmembrane region" description="Helical" evidence="1">
    <location>
        <begin position="316"/>
        <end position="343"/>
    </location>
</feature>
<dbReference type="PANTHER" id="PTHR35322:SF2">
    <property type="entry name" value="PROTEIN CPR-5"/>
    <property type="match status" value="1"/>
</dbReference>
<keyword evidence="1" id="KW-1133">Transmembrane helix</keyword>
<reference evidence="2" key="1">
    <citation type="journal article" date="2023" name="GigaByte">
        <title>Genome assembly of the bearded iris, Iris pallida Lam.</title>
        <authorList>
            <person name="Bruccoleri R.E."/>
            <person name="Oakeley E.J."/>
            <person name="Faust A.M.E."/>
            <person name="Altorfer M."/>
            <person name="Dessus-Babus S."/>
            <person name="Burckhardt D."/>
            <person name="Oertli M."/>
            <person name="Naumann U."/>
            <person name="Petersen F."/>
            <person name="Wong J."/>
        </authorList>
    </citation>
    <scope>NUCLEOTIDE SEQUENCE</scope>
    <source>
        <strain evidence="2">GSM-AAB239-AS_SAM_17_03QT</strain>
    </source>
</reference>
<evidence type="ECO:0000256" key="1">
    <source>
        <dbReference type="SAM" id="Phobius"/>
    </source>
</evidence>
<feature type="transmembrane region" description="Helical" evidence="1">
    <location>
        <begin position="190"/>
        <end position="209"/>
    </location>
</feature>
<keyword evidence="3" id="KW-1185">Reference proteome</keyword>
<accession>A0AAX6FBL9</accession>
<dbReference type="GO" id="GO:0010090">
    <property type="term" value="P:trichome morphogenesis"/>
    <property type="evidence" value="ECO:0007669"/>
    <property type="project" value="InterPro"/>
</dbReference>